<dbReference type="CDD" id="cd21117">
    <property type="entry name" value="Twitch_MoaA"/>
    <property type="match status" value="1"/>
</dbReference>
<comment type="cofactor">
    <cofactor evidence="10">
        <name>[4Fe-4S] cluster</name>
        <dbReference type="ChEBI" id="CHEBI:49883"/>
    </cofactor>
    <text evidence="10">Binds 2 [4Fe-4S] clusters. Binds 1 [4Fe-4S] cluster coordinated with 3 cysteines and an exchangeable S-adenosyl-L-methionine and 1 [4Fe-4S] cluster coordinated with 3 cysteines and the GTP-derived substrate.</text>
</comment>
<dbReference type="NCBIfam" id="TIGR02668">
    <property type="entry name" value="moaA_archaeal"/>
    <property type="match status" value="1"/>
</dbReference>
<dbReference type="HOGENOM" id="CLU_009273_0_1_2"/>
<dbReference type="RefSeq" id="WP_013824667.1">
    <property type="nucleotide sequence ID" value="NC_015574.1"/>
</dbReference>
<keyword evidence="7 10" id="KW-0342">GTP-binding</keyword>
<accession>F6D820</accession>
<dbReference type="GeneID" id="10667596"/>
<evidence type="ECO:0000256" key="9">
    <source>
        <dbReference type="ARBA" id="ARBA00023239"/>
    </source>
</evidence>
<evidence type="ECO:0000256" key="1">
    <source>
        <dbReference type="ARBA" id="ARBA00022485"/>
    </source>
</evidence>
<comment type="catalytic activity">
    <reaction evidence="10">
        <text>GTP + AH2 + S-adenosyl-L-methionine = (8S)-3',8-cyclo-7,8-dihydroguanosine 5'-triphosphate + 5'-deoxyadenosine + L-methionine + A + H(+)</text>
        <dbReference type="Rhea" id="RHEA:49576"/>
        <dbReference type="ChEBI" id="CHEBI:13193"/>
        <dbReference type="ChEBI" id="CHEBI:15378"/>
        <dbReference type="ChEBI" id="CHEBI:17319"/>
        <dbReference type="ChEBI" id="CHEBI:17499"/>
        <dbReference type="ChEBI" id="CHEBI:37565"/>
        <dbReference type="ChEBI" id="CHEBI:57844"/>
        <dbReference type="ChEBI" id="CHEBI:59789"/>
        <dbReference type="ChEBI" id="CHEBI:131766"/>
        <dbReference type="EC" id="4.1.99.22"/>
    </reaction>
</comment>
<feature type="binding site" evidence="10">
    <location>
        <position position="170"/>
    </location>
    <ligand>
        <name>GTP</name>
        <dbReference type="ChEBI" id="CHEBI:37565"/>
    </ligand>
</feature>
<evidence type="ECO:0000256" key="6">
    <source>
        <dbReference type="ARBA" id="ARBA00023014"/>
    </source>
</evidence>
<protein>
    <recommendedName>
        <fullName evidence="10">Probable GTP 3',8-cyclase</fullName>
        <ecNumber evidence="10">4.1.99.22</ecNumber>
    </recommendedName>
    <alternativeName>
        <fullName evidence="10">Molybdenum cofactor biosynthesis protein A</fullName>
    </alternativeName>
</protein>
<dbReference type="SFLD" id="SFLDG01383">
    <property type="entry name" value="cyclic_pyranopterin_phosphate"/>
    <property type="match status" value="1"/>
</dbReference>
<feature type="binding site" evidence="10">
    <location>
        <position position="79"/>
    </location>
    <ligand>
        <name>GTP</name>
        <dbReference type="ChEBI" id="CHEBI:37565"/>
    </ligand>
</feature>
<dbReference type="SMART" id="SM00729">
    <property type="entry name" value="Elp3"/>
    <property type="match status" value="1"/>
</dbReference>
<dbReference type="Gene3D" id="3.20.20.70">
    <property type="entry name" value="Aldolase class I"/>
    <property type="match status" value="1"/>
</dbReference>
<dbReference type="OrthoDB" id="6925at2157"/>
<dbReference type="GO" id="GO:0061799">
    <property type="term" value="F:cyclic pyranopterin monophosphate synthase activity"/>
    <property type="evidence" value="ECO:0007669"/>
    <property type="project" value="TreeGrafter"/>
</dbReference>
<evidence type="ECO:0000256" key="4">
    <source>
        <dbReference type="ARBA" id="ARBA00022741"/>
    </source>
</evidence>
<dbReference type="InterPro" id="IPR040064">
    <property type="entry name" value="MoaA-like"/>
</dbReference>
<feature type="domain" description="Radical SAM core" evidence="11">
    <location>
        <begin position="23"/>
        <end position="254"/>
    </location>
</feature>
<feature type="binding site" evidence="10">
    <location>
        <position position="32"/>
    </location>
    <ligand>
        <name>GTP</name>
        <dbReference type="ChEBI" id="CHEBI:37565"/>
    </ligand>
</feature>
<feature type="binding site" evidence="10">
    <location>
        <begin position="272"/>
        <end position="274"/>
    </location>
    <ligand>
        <name>GTP</name>
        <dbReference type="ChEBI" id="CHEBI:37565"/>
    </ligand>
</feature>
<dbReference type="InterPro" id="IPR050105">
    <property type="entry name" value="MoCo_biosynth_MoaA/MoaC"/>
</dbReference>
<feature type="binding site" evidence="10">
    <location>
        <position position="39"/>
    </location>
    <ligand>
        <name>[4Fe-4S] cluster</name>
        <dbReference type="ChEBI" id="CHEBI:49883"/>
        <label>1</label>
        <note>4Fe-4S-S-AdoMet</note>
    </ligand>
</feature>
<dbReference type="Proteomes" id="UP000009231">
    <property type="component" value="Chromosome"/>
</dbReference>
<gene>
    <name evidence="10" type="primary">moaA</name>
    <name evidence="12" type="ordered locus">MSWAN_0119</name>
</gene>
<proteinExistence type="inferred from homology"/>
<dbReference type="InterPro" id="IPR007197">
    <property type="entry name" value="rSAM"/>
</dbReference>
<dbReference type="InterPro" id="IPR006638">
    <property type="entry name" value="Elp3/MiaA/NifB-like_rSAM"/>
</dbReference>
<dbReference type="KEGG" id="mew:MSWAN_0119"/>
<evidence type="ECO:0000313" key="13">
    <source>
        <dbReference type="Proteomes" id="UP000009231"/>
    </source>
</evidence>
<evidence type="ECO:0000256" key="3">
    <source>
        <dbReference type="ARBA" id="ARBA00022723"/>
    </source>
</evidence>
<keyword evidence="9 10" id="KW-0456">Lyase</keyword>
<dbReference type="SFLD" id="SFLDG01386">
    <property type="entry name" value="main_SPASM_domain-containing"/>
    <property type="match status" value="1"/>
</dbReference>
<dbReference type="NCBIfam" id="NF001199">
    <property type="entry name" value="PRK00164.2-1"/>
    <property type="match status" value="1"/>
</dbReference>
<dbReference type="GO" id="GO:0061798">
    <property type="term" value="F:GTP 3',8'-cyclase activity"/>
    <property type="evidence" value="ECO:0007669"/>
    <property type="project" value="UniProtKB-UniRule"/>
</dbReference>
<dbReference type="SUPFAM" id="SSF102114">
    <property type="entry name" value="Radical SAM enzymes"/>
    <property type="match status" value="1"/>
</dbReference>
<name>F6D820_METPW</name>
<dbReference type="PANTHER" id="PTHR22960:SF0">
    <property type="entry name" value="MOLYBDENUM COFACTOR BIOSYNTHESIS PROTEIN 1"/>
    <property type="match status" value="1"/>
</dbReference>
<comment type="similarity">
    <text evidence="10">Belongs to the radical SAM superfamily. MoaA family.</text>
</comment>
<evidence type="ECO:0000259" key="11">
    <source>
        <dbReference type="PROSITE" id="PS51918"/>
    </source>
</evidence>
<dbReference type="HAMAP" id="MF_01225_A">
    <property type="entry name" value="MoaA_A"/>
    <property type="match status" value="1"/>
</dbReference>
<feature type="binding site" evidence="10">
    <location>
        <position position="45"/>
    </location>
    <ligand>
        <name>S-adenosyl-L-methionine</name>
        <dbReference type="ChEBI" id="CHEBI:59789"/>
    </ligand>
</feature>
<keyword evidence="5 10" id="KW-0408">Iron</keyword>
<keyword evidence="8 10" id="KW-0501">Molybdenum cofactor biosynthesis</keyword>
<dbReference type="InterPro" id="IPR058240">
    <property type="entry name" value="rSAM_sf"/>
</dbReference>
<dbReference type="SFLD" id="SFLDG01067">
    <property type="entry name" value="SPASM/twitch_domain_containing"/>
    <property type="match status" value="1"/>
</dbReference>
<evidence type="ECO:0000256" key="8">
    <source>
        <dbReference type="ARBA" id="ARBA00023150"/>
    </source>
</evidence>
<organism evidence="12 13">
    <name type="scientific">Methanobacterium paludis (strain DSM 25820 / JCM 18151 / SWAN1)</name>
    <dbReference type="NCBI Taxonomy" id="868131"/>
    <lineage>
        <taxon>Archaea</taxon>
        <taxon>Methanobacteriati</taxon>
        <taxon>Methanobacteriota</taxon>
        <taxon>Methanomada group</taxon>
        <taxon>Methanobacteria</taxon>
        <taxon>Methanobacteriales</taxon>
        <taxon>Methanobacteriaceae</taxon>
        <taxon>Methanobacterium</taxon>
    </lineage>
</organism>
<dbReference type="eggNOG" id="arCOG00930">
    <property type="taxonomic scope" value="Archaea"/>
</dbReference>
<dbReference type="SFLD" id="SFLDS00029">
    <property type="entry name" value="Radical_SAM"/>
    <property type="match status" value="1"/>
</dbReference>
<keyword evidence="4 10" id="KW-0547">Nucleotide-binding</keyword>
<keyword evidence="6 10" id="KW-0411">Iron-sulfur</keyword>
<dbReference type="CDD" id="cd01335">
    <property type="entry name" value="Radical_SAM"/>
    <property type="match status" value="1"/>
</dbReference>
<comment type="caution">
    <text evidence="10">Lacks conserved residue(s) required for the propagation of feature annotation.</text>
</comment>
<keyword evidence="13" id="KW-1185">Reference proteome</keyword>
<dbReference type="GO" id="GO:0046872">
    <property type="term" value="F:metal ion binding"/>
    <property type="evidence" value="ECO:0007669"/>
    <property type="project" value="UniProtKB-KW"/>
</dbReference>
<dbReference type="PROSITE" id="PS51918">
    <property type="entry name" value="RADICAL_SAM"/>
    <property type="match status" value="1"/>
</dbReference>
<dbReference type="InterPro" id="IPR010505">
    <property type="entry name" value="MoaA_twitch"/>
</dbReference>
<evidence type="ECO:0000256" key="10">
    <source>
        <dbReference type="HAMAP-Rule" id="MF_01225"/>
    </source>
</evidence>
<dbReference type="InterPro" id="IPR013785">
    <property type="entry name" value="Aldolase_TIM"/>
</dbReference>
<dbReference type="AlphaFoldDB" id="F6D820"/>
<dbReference type="PANTHER" id="PTHR22960">
    <property type="entry name" value="MOLYBDOPTERIN COFACTOR SYNTHESIS PROTEIN A"/>
    <property type="match status" value="1"/>
</dbReference>
<feature type="binding site" evidence="10">
    <location>
        <position position="46"/>
    </location>
    <ligand>
        <name>[4Fe-4S] cluster</name>
        <dbReference type="ChEBI" id="CHEBI:49883"/>
        <label>1</label>
        <note>4Fe-4S-S-AdoMet</note>
    </ligand>
</feature>
<keyword evidence="3 10" id="KW-0479">Metal-binding</keyword>
<dbReference type="Pfam" id="PF04055">
    <property type="entry name" value="Radical_SAM"/>
    <property type="match status" value="1"/>
</dbReference>
<dbReference type="EMBL" id="CP002772">
    <property type="protein sequence ID" value="AEG17165.1"/>
    <property type="molecule type" value="Genomic_DNA"/>
</dbReference>
<feature type="binding site" evidence="10">
    <location>
        <position position="109"/>
    </location>
    <ligand>
        <name>GTP</name>
        <dbReference type="ChEBI" id="CHEBI:37565"/>
    </ligand>
</feature>
<feature type="binding site" evidence="10">
    <location>
        <position position="267"/>
    </location>
    <ligand>
        <name>[4Fe-4S] cluster</name>
        <dbReference type="ChEBI" id="CHEBI:49883"/>
        <label>2</label>
        <note>4Fe-4S-substrate</note>
    </ligand>
</feature>
<feature type="binding site" evidence="10">
    <location>
        <position position="133"/>
    </location>
    <ligand>
        <name>S-adenosyl-L-methionine</name>
        <dbReference type="ChEBI" id="CHEBI:59789"/>
    </ligand>
</feature>
<comment type="pathway">
    <text evidence="10">Cofactor biosynthesis; molybdopterin biosynthesis.</text>
</comment>
<dbReference type="GO" id="GO:0051539">
    <property type="term" value="F:4 iron, 4 sulfur cluster binding"/>
    <property type="evidence" value="ECO:0007669"/>
    <property type="project" value="UniProtKB-UniRule"/>
</dbReference>
<dbReference type="EC" id="4.1.99.22" evidence="10"/>
<dbReference type="Pfam" id="PF06463">
    <property type="entry name" value="Mob_synth_C"/>
    <property type="match status" value="1"/>
</dbReference>
<comment type="function">
    <text evidence="10">Catalyzes the cyclization of GTP to (8S)-3',8-cyclo-7,8-dihydroguanosine 5'-triphosphate.</text>
</comment>
<keyword evidence="2 10" id="KW-0949">S-adenosyl-L-methionine</keyword>
<dbReference type="STRING" id="868131.MSWAN_0119"/>
<dbReference type="GO" id="GO:0005525">
    <property type="term" value="F:GTP binding"/>
    <property type="evidence" value="ECO:0007669"/>
    <property type="project" value="UniProtKB-UniRule"/>
</dbReference>
<reference evidence="12 13" key="1">
    <citation type="journal article" date="2014" name="Int. J. Syst. Evol. Microbiol.">
        <title>Methanobacterium paludis sp. nov. and a novel strain of Methanobacterium lacus isolated from northern peatlands.</title>
        <authorList>
            <person name="Cadillo-Quiroz H."/>
            <person name="Brauer S.L."/>
            <person name="Goodson N."/>
            <person name="Yavitt J.B."/>
            <person name="Zinder S.H."/>
        </authorList>
    </citation>
    <scope>NUCLEOTIDE SEQUENCE [LARGE SCALE GENOMIC DNA]</scope>
    <source>
        <strain evidence="13">DSM 25820 / JCM 18151 / SWAN1</strain>
    </source>
</reference>
<evidence type="ECO:0000256" key="2">
    <source>
        <dbReference type="ARBA" id="ARBA00022691"/>
    </source>
</evidence>
<dbReference type="UniPathway" id="UPA00344"/>
<dbReference type="GO" id="GO:1904047">
    <property type="term" value="F:S-adenosyl-L-methionine binding"/>
    <property type="evidence" value="ECO:0007669"/>
    <property type="project" value="UniProtKB-UniRule"/>
</dbReference>
<feature type="binding site" evidence="10">
    <location>
        <position position="43"/>
    </location>
    <ligand>
        <name>[4Fe-4S] cluster</name>
        <dbReference type="ChEBI" id="CHEBI:49883"/>
        <label>1</label>
        <note>4Fe-4S-S-AdoMet</note>
    </ligand>
</feature>
<evidence type="ECO:0000256" key="5">
    <source>
        <dbReference type="ARBA" id="ARBA00023004"/>
    </source>
</evidence>
<dbReference type="GO" id="GO:0006777">
    <property type="term" value="P:Mo-molybdopterin cofactor biosynthetic process"/>
    <property type="evidence" value="ECO:0007669"/>
    <property type="project" value="UniProtKB-UniRule"/>
</dbReference>
<feature type="binding site" evidence="10">
    <location>
        <position position="270"/>
    </location>
    <ligand>
        <name>[4Fe-4S] cluster</name>
        <dbReference type="ChEBI" id="CHEBI:49883"/>
        <label>2</label>
        <note>4Fe-4S-substrate</note>
    </ligand>
</feature>
<feature type="binding site" evidence="10">
    <location>
        <position position="284"/>
    </location>
    <ligand>
        <name>[4Fe-4S] cluster</name>
        <dbReference type="ChEBI" id="CHEBI:49883"/>
        <label>2</label>
        <note>4Fe-4S-substrate</note>
    </ligand>
</feature>
<keyword evidence="1 10" id="KW-0004">4Fe-4S</keyword>
<evidence type="ECO:0000313" key="12">
    <source>
        <dbReference type="EMBL" id="AEG17165.1"/>
    </source>
</evidence>
<evidence type="ECO:0000256" key="7">
    <source>
        <dbReference type="ARBA" id="ARBA00023134"/>
    </source>
</evidence>
<sequence length="334" mass="38565">MNLGKNKPLNRIEGEFKDKIQDNFKRPLISLRISITNRCNVKCFYCHHDGMVPRAYEMTAEEMERIVRVAKELGIEKIRLSGGEPLVRNDIIEIVRRIASVGFRDISITTNGVLLGKLAEDLFKAGLNRVNVSFDTLNPETYLFITRRDYMEFARDGIKKAIDAGLNPVKVNMVVMKGINDHEIWDMFQFCKENGVVLQLIELLKTENCEESEFLNEYHYDMGELEGELAEISTKVKKRRFMQDRKKYFVDGGEIEVVRPMDNTQFCKNCTRLRITPDGKIKPCLLRNDNLVDIVKPMHNGYSDKELKKVFLEAINNREPFYADSNEDTCDSSG</sequence>
<dbReference type="InterPro" id="IPR013485">
    <property type="entry name" value="MoaA_arc"/>
</dbReference>
<feature type="binding site" evidence="10">
    <location>
        <position position="83"/>
    </location>
    <ligand>
        <name>S-adenosyl-L-methionine</name>
        <dbReference type="ChEBI" id="CHEBI:59789"/>
    </ligand>
</feature>